<reference evidence="2 3" key="1">
    <citation type="journal article" date="2018" name="PLoS Pathog.">
        <title>Evolution of structural diversity of trichothecenes, a family of toxins produced by plant pathogenic and entomopathogenic fungi.</title>
        <authorList>
            <person name="Proctor R.H."/>
            <person name="McCormick S.P."/>
            <person name="Kim H.S."/>
            <person name="Cardoza R.E."/>
            <person name="Stanley A.M."/>
            <person name="Lindo L."/>
            <person name="Kelly A."/>
            <person name="Brown D.W."/>
            <person name="Lee T."/>
            <person name="Vaughan M.M."/>
            <person name="Alexander N.J."/>
            <person name="Busman M."/>
            <person name="Gutierrez S."/>
        </authorList>
    </citation>
    <scope>NUCLEOTIDE SEQUENCE [LARGE SCALE GENOMIC DNA]</scope>
    <source>
        <strain evidence="2 3">IBT 40837</strain>
    </source>
</reference>
<dbReference type="Gene3D" id="3.40.50.300">
    <property type="entry name" value="P-loop containing nucleotide triphosphate hydrolases"/>
    <property type="match status" value="1"/>
</dbReference>
<keyword evidence="1" id="KW-0802">TPR repeat</keyword>
<evidence type="ECO:0000313" key="2">
    <source>
        <dbReference type="EMBL" id="RFU77875.1"/>
    </source>
</evidence>
<dbReference type="InterPro" id="IPR053137">
    <property type="entry name" value="NLR-like"/>
</dbReference>
<dbReference type="Gene3D" id="1.25.40.10">
    <property type="entry name" value="Tetratricopeptide repeat domain"/>
    <property type="match status" value="2"/>
</dbReference>
<dbReference type="SUPFAM" id="SSF52540">
    <property type="entry name" value="P-loop containing nucleoside triphosphate hydrolases"/>
    <property type="match status" value="1"/>
</dbReference>
<name>A0A395NP69_TRIAR</name>
<dbReference type="Proteomes" id="UP000266272">
    <property type="component" value="Unassembled WGS sequence"/>
</dbReference>
<dbReference type="SMART" id="SM00028">
    <property type="entry name" value="TPR"/>
    <property type="match status" value="4"/>
</dbReference>
<dbReference type="EMBL" id="PXOA01000246">
    <property type="protein sequence ID" value="RFU77875.1"/>
    <property type="molecule type" value="Genomic_DNA"/>
</dbReference>
<keyword evidence="3" id="KW-1185">Reference proteome</keyword>
<dbReference type="InterPro" id="IPR019734">
    <property type="entry name" value="TPR_rpt"/>
</dbReference>
<sequence length="752" mass="85256">MSQSKAQQRYITSNQFGNHTAINQGDVHYHLPHLPRPFRPDNAIRAIPYPRNEGMVDRQDLVKKLDTLLPGGSEFCSAALWGLGGSGKTQIALDYAYRRCQDSKCSVYWVHAENKATFIYDYKTIAKSFGIDPSVDGDDLLKAVRNGIEAHPPWVLIIDNTDDLGLFGVDGAKNGLYGYVPNGPAGTVLWTSRDAHIAGTLVGAQRGIEVTAMVPKEAIMLLGKVRNEEASSNELGDVLTLLKELEWFPLAISQAGAYMRRMSMTAKGYLSLLRESKRRWDTLNTTEFDRHRRPEMPNSVLETWTVSMERIQSENIMAYRILHIIAYLDNQNLSHELIVTIGKFNNGDETGQPQEVDVMPAIIRLKEFSFLKMRRIEDGKPSYEMHKLVQEAARYKSNIRSLQEIPGQDSMLRMEKDDEAYYSDIALQTISELFPVSKPESWEQCERYLAHAIGLGAWAETGKKQAETSVLLSKVSRYLSDRARWKEKTPVDLRTIELRQKALGEKHPFTLDSIAALAAAYHYQGEHDKARDCYQKCLDLRRETLGEKHPDTLMNISFLGQVYQTQGLYEEAKALYYKVLVLQREVLGDNHSETLHTLASISAVHHYQGHYEKAKILKTEFLHLQREALGEKHPHTLWNLGSLAATYQCLGEYKTARDLYEETLALRQETLGERHPDTLRSLASLGTIYHDLGKYKKAEAIATEALALQLEILGETHPYSLQSMHNLAVIWRSLGCRDAAAISLMKRSLQKF</sequence>
<dbReference type="OrthoDB" id="5986190at2759"/>
<dbReference type="PROSITE" id="PS50005">
    <property type="entry name" value="TPR"/>
    <property type="match status" value="1"/>
</dbReference>
<dbReference type="InterPro" id="IPR027417">
    <property type="entry name" value="P-loop_NTPase"/>
</dbReference>
<feature type="repeat" description="TPR" evidence="1">
    <location>
        <begin position="511"/>
        <end position="544"/>
    </location>
</feature>
<evidence type="ECO:0000256" key="1">
    <source>
        <dbReference type="PROSITE-ProRule" id="PRU00339"/>
    </source>
</evidence>
<proteinExistence type="predicted"/>
<dbReference type="Pfam" id="PF13374">
    <property type="entry name" value="TPR_10"/>
    <property type="match status" value="1"/>
</dbReference>
<comment type="caution">
    <text evidence="2">The sequence shown here is derived from an EMBL/GenBank/DDBJ whole genome shotgun (WGS) entry which is preliminary data.</text>
</comment>
<dbReference type="PANTHER" id="PTHR46082">
    <property type="entry name" value="ATP/GTP-BINDING PROTEIN-RELATED"/>
    <property type="match status" value="1"/>
</dbReference>
<organism evidence="2 3">
    <name type="scientific">Trichoderma arundinaceum</name>
    <dbReference type="NCBI Taxonomy" id="490622"/>
    <lineage>
        <taxon>Eukaryota</taxon>
        <taxon>Fungi</taxon>
        <taxon>Dikarya</taxon>
        <taxon>Ascomycota</taxon>
        <taxon>Pezizomycotina</taxon>
        <taxon>Sordariomycetes</taxon>
        <taxon>Hypocreomycetidae</taxon>
        <taxon>Hypocreales</taxon>
        <taxon>Hypocreaceae</taxon>
        <taxon>Trichoderma</taxon>
    </lineage>
</organism>
<dbReference type="Pfam" id="PF13424">
    <property type="entry name" value="TPR_12"/>
    <property type="match status" value="2"/>
</dbReference>
<accession>A0A395NP69</accession>
<gene>
    <name evidence="2" type="ORF">TARUN_4343</name>
</gene>
<evidence type="ECO:0000313" key="3">
    <source>
        <dbReference type="Proteomes" id="UP000266272"/>
    </source>
</evidence>
<dbReference type="AlphaFoldDB" id="A0A395NP69"/>
<protein>
    <submittedName>
        <fullName evidence="2">Uncharacterized protein</fullName>
    </submittedName>
</protein>
<dbReference type="InterPro" id="IPR011990">
    <property type="entry name" value="TPR-like_helical_dom_sf"/>
</dbReference>
<dbReference type="STRING" id="490622.A0A395NP69"/>
<dbReference type="SUPFAM" id="SSF48452">
    <property type="entry name" value="TPR-like"/>
    <property type="match status" value="2"/>
</dbReference>
<dbReference type="PANTHER" id="PTHR46082:SF6">
    <property type="entry name" value="AAA+ ATPASE DOMAIN-CONTAINING PROTEIN-RELATED"/>
    <property type="match status" value="1"/>
</dbReference>